<dbReference type="OrthoDB" id="1494556at2"/>
<dbReference type="InterPro" id="IPR007367">
    <property type="entry name" value="DUF433"/>
</dbReference>
<dbReference type="PANTHER" id="PTHR34849:SF3">
    <property type="entry name" value="SSR2962 PROTEIN"/>
    <property type="match status" value="1"/>
</dbReference>
<reference evidence="2" key="1">
    <citation type="submission" date="2018-04" db="EMBL/GenBank/DDBJ databases">
        <title>Complete genome of Antarctic heterotrophic bacterium Hymenobacter nivis.</title>
        <authorList>
            <person name="Terashima M."/>
        </authorList>
    </citation>
    <scope>NUCLEOTIDE SEQUENCE [LARGE SCALE GENOMIC DNA]</scope>
    <source>
        <strain evidence="2">NBRC 111535</strain>
    </source>
</reference>
<dbReference type="RefSeq" id="WP_109657094.1">
    <property type="nucleotide sequence ID" value="NZ_CP029145.1"/>
</dbReference>
<dbReference type="InterPro" id="IPR009057">
    <property type="entry name" value="Homeodomain-like_sf"/>
</dbReference>
<accession>A0A2Z3GSK9</accession>
<organism evidence="1 2">
    <name type="scientific">Hymenobacter nivis</name>
    <dbReference type="NCBI Taxonomy" id="1850093"/>
    <lineage>
        <taxon>Bacteria</taxon>
        <taxon>Pseudomonadati</taxon>
        <taxon>Bacteroidota</taxon>
        <taxon>Cytophagia</taxon>
        <taxon>Cytophagales</taxon>
        <taxon>Hymenobacteraceae</taxon>
        <taxon>Hymenobacter</taxon>
    </lineage>
</organism>
<dbReference type="SUPFAM" id="SSF46689">
    <property type="entry name" value="Homeodomain-like"/>
    <property type="match status" value="1"/>
</dbReference>
<evidence type="ECO:0000313" key="1">
    <source>
        <dbReference type="EMBL" id="AWM34045.1"/>
    </source>
</evidence>
<gene>
    <name evidence="1" type="ORF">DDQ68_15370</name>
</gene>
<dbReference type="InterPro" id="IPR036388">
    <property type="entry name" value="WH-like_DNA-bd_sf"/>
</dbReference>
<dbReference type="PANTHER" id="PTHR34849">
    <property type="entry name" value="SSL5025 PROTEIN"/>
    <property type="match status" value="1"/>
</dbReference>
<dbReference type="KEGG" id="hnv:DDQ68_15370"/>
<dbReference type="EMBL" id="CP029145">
    <property type="protein sequence ID" value="AWM34045.1"/>
    <property type="molecule type" value="Genomic_DNA"/>
</dbReference>
<dbReference type="Gene3D" id="1.10.10.10">
    <property type="entry name" value="Winged helix-like DNA-binding domain superfamily/Winged helix DNA-binding domain"/>
    <property type="match status" value="1"/>
</dbReference>
<dbReference type="Pfam" id="PF04255">
    <property type="entry name" value="DUF433"/>
    <property type="match status" value="1"/>
</dbReference>
<protein>
    <submittedName>
        <fullName evidence="1">Antitoxin</fullName>
    </submittedName>
</protein>
<proteinExistence type="predicted"/>
<keyword evidence="2" id="KW-1185">Reference proteome</keyword>
<dbReference type="AlphaFoldDB" id="A0A2Z3GSK9"/>
<name>A0A2Z3GSK9_9BACT</name>
<dbReference type="Proteomes" id="UP000245999">
    <property type="component" value="Chromosome"/>
</dbReference>
<evidence type="ECO:0000313" key="2">
    <source>
        <dbReference type="Proteomes" id="UP000245999"/>
    </source>
</evidence>
<sequence>MDTADTYIFDRITVNPARCSGRPTIRGTRLTVTNILDFLGAGDSVEDMLDEYPQLEREDVLACIQFALATVREKYEPQEVLH</sequence>